<keyword evidence="4" id="KW-0804">Transcription</keyword>
<dbReference type="Pfam" id="PF21351">
    <property type="entry name" value="TetR_C_41"/>
    <property type="match status" value="1"/>
</dbReference>
<evidence type="ECO:0000256" key="5">
    <source>
        <dbReference type="PROSITE-ProRule" id="PRU00335"/>
    </source>
</evidence>
<evidence type="ECO:0000256" key="4">
    <source>
        <dbReference type="ARBA" id="ARBA00023163"/>
    </source>
</evidence>
<evidence type="ECO:0000313" key="7">
    <source>
        <dbReference type="Proteomes" id="UP000255505"/>
    </source>
</evidence>
<dbReference type="PRINTS" id="PR00455">
    <property type="entry name" value="HTHTETR"/>
</dbReference>
<dbReference type="GO" id="GO:0003700">
    <property type="term" value="F:DNA-binding transcription factor activity"/>
    <property type="evidence" value="ECO:0007669"/>
    <property type="project" value="TreeGrafter"/>
</dbReference>
<sequence length="198" mass="20593">MFARNPSVARTNRERTEATRQALAEAARALFVSRGYAETSTPDVCAVAGITRGALYHHFADKRDLFRYVLAAEAAAVAADIEAATPPGQAPAAALLGGAQAYLQAMTVPGRTRLLLVEGPAVLGLREMLALDEANAARTLRQGLAEAGVDAKGVAPLLSAAFDRAALEIEAGADAGSVREAMLWLLRRVLGQAGLASA</sequence>
<dbReference type="InterPro" id="IPR049484">
    <property type="entry name" value="Rv0078-like_C"/>
</dbReference>
<gene>
    <name evidence="6" type="ORF">CT19425_120069</name>
</gene>
<protein>
    <submittedName>
        <fullName evidence="6">Putative TRANSCRIPTIONal REGULATOR, TetR family</fullName>
    </submittedName>
</protein>
<dbReference type="PROSITE" id="PS50977">
    <property type="entry name" value="HTH_TETR_2"/>
    <property type="match status" value="1"/>
</dbReference>
<dbReference type="EMBL" id="LT991976">
    <property type="protein sequence ID" value="SPK73827.1"/>
    <property type="molecule type" value="Genomic_DNA"/>
</dbReference>
<keyword evidence="1" id="KW-0678">Repressor</keyword>
<evidence type="ECO:0000256" key="3">
    <source>
        <dbReference type="ARBA" id="ARBA00023125"/>
    </source>
</evidence>
<dbReference type="GO" id="GO:0000976">
    <property type="term" value="F:transcription cis-regulatory region binding"/>
    <property type="evidence" value="ECO:0007669"/>
    <property type="project" value="TreeGrafter"/>
</dbReference>
<dbReference type="RefSeq" id="WP_115663280.1">
    <property type="nucleotide sequence ID" value="NZ_JAYMSA010000006.1"/>
</dbReference>
<keyword evidence="3 5" id="KW-0238">DNA-binding</keyword>
<dbReference type="Pfam" id="PF00440">
    <property type="entry name" value="TetR_N"/>
    <property type="match status" value="1"/>
</dbReference>
<accession>A0A375GUG5</accession>
<dbReference type="InterPro" id="IPR050109">
    <property type="entry name" value="HTH-type_TetR-like_transc_reg"/>
</dbReference>
<dbReference type="InterPro" id="IPR023772">
    <property type="entry name" value="DNA-bd_HTH_TetR-type_CS"/>
</dbReference>
<reference evidence="6 7" key="1">
    <citation type="submission" date="2018-01" db="EMBL/GenBank/DDBJ databases">
        <authorList>
            <person name="Gaut B.S."/>
            <person name="Morton B.R."/>
            <person name="Clegg M.T."/>
            <person name="Duvall M.R."/>
        </authorList>
    </citation>
    <scope>NUCLEOTIDE SEQUENCE [LARGE SCALE GENOMIC DNA]</scope>
    <source>
        <strain evidence="6">Cupriavidus taiwanensis LMG 19425</strain>
    </source>
</reference>
<dbReference type="InterPro" id="IPR001647">
    <property type="entry name" value="HTH_TetR"/>
</dbReference>
<dbReference type="PROSITE" id="PS01081">
    <property type="entry name" value="HTH_TETR_1"/>
    <property type="match status" value="1"/>
</dbReference>
<dbReference type="InterPro" id="IPR009057">
    <property type="entry name" value="Homeodomain-like_sf"/>
</dbReference>
<evidence type="ECO:0000313" key="6">
    <source>
        <dbReference type="EMBL" id="SPK73827.1"/>
    </source>
</evidence>
<dbReference type="Gene3D" id="1.10.357.10">
    <property type="entry name" value="Tetracycline Repressor, domain 2"/>
    <property type="match status" value="1"/>
</dbReference>
<proteinExistence type="predicted"/>
<evidence type="ECO:0000256" key="2">
    <source>
        <dbReference type="ARBA" id="ARBA00023015"/>
    </source>
</evidence>
<dbReference type="AlphaFoldDB" id="A0A375GUG5"/>
<name>A0A375GUG5_9BURK</name>
<keyword evidence="2" id="KW-0805">Transcription regulation</keyword>
<dbReference type="PANTHER" id="PTHR30055">
    <property type="entry name" value="HTH-TYPE TRANSCRIPTIONAL REGULATOR RUTR"/>
    <property type="match status" value="1"/>
</dbReference>
<dbReference type="PANTHER" id="PTHR30055:SF234">
    <property type="entry name" value="HTH-TYPE TRANSCRIPTIONAL REGULATOR BETI"/>
    <property type="match status" value="1"/>
</dbReference>
<dbReference type="SUPFAM" id="SSF46689">
    <property type="entry name" value="Homeodomain-like"/>
    <property type="match status" value="1"/>
</dbReference>
<organism evidence="6 7">
    <name type="scientific">Cupriavidus taiwanensis</name>
    <dbReference type="NCBI Taxonomy" id="164546"/>
    <lineage>
        <taxon>Bacteria</taxon>
        <taxon>Pseudomonadati</taxon>
        <taxon>Pseudomonadota</taxon>
        <taxon>Betaproteobacteria</taxon>
        <taxon>Burkholderiales</taxon>
        <taxon>Burkholderiaceae</taxon>
        <taxon>Cupriavidus</taxon>
    </lineage>
</organism>
<dbReference type="Proteomes" id="UP000255505">
    <property type="component" value="Chromosome I"/>
</dbReference>
<evidence type="ECO:0000256" key="1">
    <source>
        <dbReference type="ARBA" id="ARBA00022491"/>
    </source>
</evidence>
<feature type="DNA-binding region" description="H-T-H motif" evidence="5">
    <location>
        <begin position="40"/>
        <end position="59"/>
    </location>
</feature>